<reference evidence="7 8" key="1">
    <citation type="submission" date="2023-12" db="EMBL/GenBank/DDBJ databases">
        <title>A high-quality genome assembly for Dillenia turbinata (Dilleniales).</title>
        <authorList>
            <person name="Chanderbali A."/>
        </authorList>
    </citation>
    <scope>NUCLEOTIDE SEQUENCE [LARGE SCALE GENOMIC DNA]</scope>
    <source>
        <strain evidence="7">LSX21</strain>
        <tissue evidence="7">Leaf</tissue>
    </source>
</reference>
<evidence type="ECO:0000256" key="2">
    <source>
        <dbReference type="ARBA" id="ARBA00022523"/>
    </source>
</evidence>
<dbReference type="Pfam" id="PF04674">
    <property type="entry name" value="Phi_1"/>
    <property type="match status" value="1"/>
</dbReference>
<feature type="signal peptide" evidence="6">
    <location>
        <begin position="1"/>
        <end position="28"/>
    </location>
</feature>
<evidence type="ECO:0000256" key="4">
    <source>
        <dbReference type="ARBA" id="ARBA00022729"/>
    </source>
</evidence>
<dbReference type="EMBL" id="JBAMMX010000015">
    <property type="protein sequence ID" value="KAK6926179.1"/>
    <property type="molecule type" value="Genomic_DNA"/>
</dbReference>
<evidence type="ECO:0000313" key="7">
    <source>
        <dbReference type="EMBL" id="KAK6926179.1"/>
    </source>
</evidence>
<keyword evidence="4 6" id="KW-0732">Signal</keyword>
<evidence type="ECO:0000256" key="5">
    <source>
        <dbReference type="ARBA" id="ARBA00023591"/>
    </source>
</evidence>
<evidence type="ECO:0000256" key="6">
    <source>
        <dbReference type="SAM" id="SignalP"/>
    </source>
</evidence>
<organism evidence="7 8">
    <name type="scientific">Dillenia turbinata</name>
    <dbReference type="NCBI Taxonomy" id="194707"/>
    <lineage>
        <taxon>Eukaryota</taxon>
        <taxon>Viridiplantae</taxon>
        <taxon>Streptophyta</taxon>
        <taxon>Embryophyta</taxon>
        <taxon>Tracheophyta</taxon>
        <taxon>Spermatophyta</taxon>
        <taxon>Magnoliopsida</taxon>
        <taxon>eudicotyledons</taxon>
        <taxon>Gunneridae</taxon>
        <taxon>Pentapetalae</taxon>
        <taxon>Dilleniales</taxon>
        <taxon>Dilleniaceae</taxon>
        <taxon>Dillenia</taxon>
    </lineage>
</organism>
<dbReference type="PANTHER" id="PTHR31279">
    <property type="entry name" value="PROTEIN EXORDIUM-LIKE 5"/>
    <property type="match status" value="1"/>
</dbReference>
<proteinExistence type="inferred from homology"/>
<comment type="similarity">
    <text evidence="5">Belongs to the EXORDIUM family.</text>
</comment>
<accession>A0AAN8V745</accession>
<evidence type="ECO:0000313" key="8">
    <source>
        <dbReference type="Proteomes" id="UP001370490"/>
    </source>
</evidence>
<keyword evidence="8" id="KW-1185">Reference proteome</keyword>
<keyword evidence="2" id="KW-0052">Apoplast</keyword>
<dbReference type="AlphaFoldDB" id="A0AAN8V745"/>
<evidence type="ECO:0000256" key="3">
    <source>
        <dbReference type="ARBA" id="ARBA00022525"/>
    </source>
</evidence>
<dbReference type="InterPro" id="IPR006766">
    <property type="entry name" value="EXORDIUM-like"/>
</dbReference>
<sequence>MASSLPRTYLVISLVLSLLLVLLPASSASSFNNDPLTYHGGPILQGHVNLALLWYGQWGKVQKNAVTRFIKSLNTPGKSTVQPKVTSWWKIVESYQAAAHKGAGPIKVKVAKTTTDATYSLGKIITKDVYIPSLVKKATGGDPNLIAVIFASRQVTVQGICTGECSLHGTVDKTVYMVVGNPETECPGDCDWPFAQPRYSKGVTLKPPSGDKGADATIVNFATALAGAVTSPYNTGFYSGHASKPTEAVTACSRIFGGGSSKDNPGKVNIDSRNGGAFNAEGVKNQKFLLPGVWNPNTKSCWTLL</sequence>
<evidence type="ECO:0000256" key="1">
    <source>
        <dbReference type="ARBA" id="ARBA00004271"/>
    </source>
</evidence>
<protein>
    <submittedName>
        <fullName evidence="7">Protein EXORDIUM-like</fullName>
    </submittedName>
</protein>
<keyword evidence="3" id="KW-0964">Secreted</keyword>
<name>A0AAN8V745_9MAGN</name>
<comment type="subcellular location">
    <subcellularLocation>
        <location evidence="1">Secreted</location>
        <location evidence="1">Extracellular space</location>
        <location evidence="1">Apoplast</location>
    </subcellularLocation>
</comment>
<dbReference type="GO" id="GO:0048046">
    <property type="term" value="C:apoplast"/>
    <property type="evidence" value="ECO:0007669"/>
    <property type="project" value="UniProtKB-SubCell"/>
</dbReference>
<feature type="chain" id="PRO_5042810380" evidence="6">
    <location>
        <begin position="29"/>
        <end position="305"/>
    </location>
</feature>
<gene>
    <name evidence="7" type="ORF">RJ641_007898</name>
</gene>
<dbReference type="PANTHER" id="PTHR31279:SF13">
    <property type="entry name" value="PROTEIN EXORDIUM-LIKE 6"/>
    <property type="match status" value="1"/>
</dbReference>
<comment type="caution">
    <text evidence="7">The sequence shown here is derived from an EMBL/GenBank/DDBJ whole genome shotgun (WGS) entry which is preliminary data.</text>
</comment>
<dbReference type="Proteomes" id="UP001370490">
    <property type="component" value="Unassembled WGS sequence"/>
</dbReference>